<proteinExistence type="predicted"/>
<comment type="caution">
    <text evidence="1">The sequence shown here is derived from an EMBL/GenBank/DDBJ whole genome shotgun (WGS) entry which is preliminary data.</text>
</comment>
<sequence>MTEAKPTRTARRGRIFPEIQWTEEQKAKRQAEREAFYQRCKPIFDKVQPELIKTHYNWYITVEPNSGDYFIDKDEIAVMNMCRQKHPNAPFYLFQINETGVSGTI</sequence>
<evidence type="ECO:0000313" key="2">
    <source>
        <dbReference type="Proteomes" id="UP000031549"/>
    </source>
</evidence>
<gene>
    <name evidence="1" type="ORF">PI95_005775</name>
</gene>
<reference evidence="1 2" key="1">
    <citation type="journal article" date="2015" name="Genome Announc.">
        <title>Draft Genome Sequence of Cyanobacterium Hassallia byssoidea Strain VB512170, Isolated from Monuments in India.</title>
        <authorList>
            <person name="Singh D."/>
            <person name="Chandrababunaidu M.M."/>
            <person name="Panda A."/>
            <person name="Sen D."/>
            <person name="Bhattacharyya S."/>
            <person name="Adhikary S.P."/>
            <person name="Tripathy S."/>
        </authorList>
    </citation>
    <scope>NUCLEOTIDE SEQUENCE [LARGE SCALE GENOMIC DNA]</scope>
    <source>
        <strain evidence="1 2">VB512170</strain>
    </source>
</reference>
<dbReference type="AlphaFoldDB" id="A0A846H604"/>
<name>A0A846H604_9CYAN</name>
<dbReference type="EMBL" id="JTCM02000007">
    <property type="protein sequence ID" value="NEU72094.1"/>
    <property type="molecule type" value="Genomic_DNA"/>
</dbReference>
<protein>
    <submittedName>
        <fullName evidence="1">Uncharacterized protein</fullName>
    </submittedName>
</protein>
<dbReference type="Proteomes" id="UP000031549">
    <property type="component" value="Unassembled WGS sequence"/>
</dbReference>
<keyword evidence="2" id="KW-1185">Reference proteome</keyword>
<accession>A0A846H604</accession>
<evidence type="ECO:0000313" key="1">
    <source>
        <dbReference type="EMBL" id="NEU72094.1"/>
    </source>
</evidence>
<dbReference type="RefSeq" id="WP_039753645.1">
    <property type="nucleotide sequence ID" value="NZ_JTCM02000007.1"/>
</dbReference>
<organism evidence="1 2">
    <name type="scientific">Hassallia byssoidea VB512170</name>
    <dbReference type="NCBI Taxonomy" id="1304833"/>
    <lineage>
        <taxon>Bacteria</taxon>
        <taxon>Bacillati</taxon>
        <taxon>Cyanobacteriota</taxon>
        <taxon>Cyanophyceae</taxon>
        <taxon>Nostocales</taxon>
        <taxon>Tolypothrichaceae</taxon>
        <taxon>Hassallia</taxon>
    </lineage>
</organism>